<protein>
    <recommendedName>
        <fullName evidence="3">Integrase</fullName>
    </recommendedName>
</protein>
<gene>
    <name evidence="1" type="ORF">RM649_22460</name>
</gene>
<dbReference type="EMBL" id="JAVREX010000010">
    <property type="protein sequence ID" value="MDT0430397.1"/>
    <property type="molecule type" value="Genomic_DNA"/>
</dbReference>
<name>A0ABU2RPG2_9ACTN</name>
<dbReference type="Proteomes" id="UP001183777">
    <property type="component" value="Unassembled WGS sequence"/>
</dbReference>
<dbReference type="RefSeq" id="WP_311659134.1">
    <property type="nucleotide sequence ID" value="NZ_JAVREX010000010.1"/>
</dbReference>
<organism evidence="1 2">
    <name type="scientific">Streptomyces salyersiae</name>
    <dbReference type="NCBI Taxonomy" id="3075530"/>
    <lineage>
        <taxon>Bacteria</taxon>
        <taxon>Bacillati</taxon>
        <taxon>Actinomycetota</taxon>
        <taxon>Actinomycetes</taxon>
        <taxon>Kitasatosporales</taxon>
        <taxon>Streptomycetaceae</taxon>
        <taxon>Streptomyces</taxon>
    </lineage>
</organism>
<accession>A0ABU2RPG2</accession>
<evidence type="ECO:0000313" key="1">
    <source>
        <dbReference type="EMBL" id="MDT0430397.1"/>
    </source>
</evidence>
<evidence type="ECO:0000313" key="2">
    <source>
        <dbReference type="Proteomes" id="UP001183777"/>
    </source>
</evidence>
<keyword evidence="2" id="KW-1185">Reference proteome</keyword>
<sequence>MSPKRVRFSATTAPPTVDPVPSIGPVVFSVPVLVLGTEQEVNLSDLGHPRLVRPLASALIEELGTRGGVRQRTRLQEAVQTVRAFVTFTTAALEGHGQLALDDQPGLLDGFEQALANRYSADSKGARAALLLLLRLLRRIDESHPRQFELEFTHRINSKRTSEESIAATPLNAYPFPVFEALEAAALAGVGTVRDRILEGETLAEKGHDPQVHGWDRLDNICWYLANCGPLTLDHRGIPAITKHGGRAALNSRLYLTPRDMVRFQVLLACQTGLEPEAIRELRATCLVSPARGYVTISYLKRRSPGEQNKSLRVRDGGTLRTPGGVIRLAQRLTQRARDMIGAEELWVLPSGTTGVLAPRFTRTVAVDTVPRRAFLAEYKIDAMKDHDGGGVSLDLRRIRKTFKSRQYLRAGGILPDFVSGHSPGVAARQYADIPAHDEIHDSAVEAGLAEALAVALPPPVVLADDGSRLDDGDEDLPPQAVQDALSGATDVWLSSCTDFFASPYAPKKGAPCPVPPWVCLECPNAVFTTRHLPAVLSVLDTIERQREEFSVPEWQARFGLAHERITTGVLNRFSARQITTARAIAEVGGPRLALPTSFLETIQ</sequence>
<reference evidence="2" key="1">
    <citation type="submission" date="2023-07" db="EMBL/GenBank/DDBJ databases">
        <title>30 novel species of actinomycetes from the DSMZ collection.</title>
        <authorList>
            <person name="Nouioui I."/>
        </authorList>
    </citation>
    <scope>NUCLEOTIDE SEQUENCE [LARGE SCALE GENOMIC DNA]</scope>
    <source>
        <strain evidence="2">DSM 41770</strain>
    </source>
</reference>
<comment type="caution">
    <text evidence="1">The sequence shown here is derived from an EMBL/GenBank/DDBJ whole genome shotgun (WGS) entry which is preliminary data.</text>
</comment>
<proteinExistence type="predicted"/>
<evidence type="ECO:0008006" key="3">
    <source>
        <dbReference type="Google" id="ProtNLM"/>
    </source>
</evidence>